<feature type="transmembrane region" description="Helical" evidence="1">
    <location>
        <begin position="18"/>
        <end position="37"/>
    </location>
</feature>
<protein>
    <submittedName>
        <fullName evidence="2">Uncharacterized protein</fullName>
    </submittedName>
</protein>
<dbReference type="OrthoDB" id="1144067at2"/>
<keyword evidence="3" id="KW-1185">Reference proteome</keyword>
<dbReference type="RefSeq" id="WP_035126086.1">
    <property type="nucleotide sequence ID" value="NZ_JRHH01000003.1"/>
</dbReference>
<keyword evidence="1" id="KW-1133">Transmembrane helix</keyword>
<accession>A0A095SVB8</accession>
<dbReference type="Proteomes" id="UP000029554">
    <property type="component" value="Unassembled WGS sequence"/>
</dbReference>
<reference evidence="2 3" key="1">
    <citation type="submission" date="2014-09" db="EMBL/GenBank/DDBJ databases">
        <title>Whole Genome Shotgun of Flavobacterium aquatile LMG 4008.</title>
        <authorList>
            <person name="Gale A.N."/>
            <person name="Pipes S.E."/>
            <person name="Newman J.D."/>
        </authorList>
    </citation>
    <scope>NUCLEOTIDE SEQUENCE [LARGE SCALE GENOMIC DNA]</scope>
    <source>
        <strain evidence="2 3">LMG 4008</strain>
    </source>
</reference>
<organism evidence="2 3">
    <name type="scientific">Flavobacterium aquatile LMG 4008 = ATCC 11947</name>
    <dbReference type="NCBI Taxonomy" id="1453498"/>
    <lineage>
        <taxon>Bacteria</taxon>
        <taxon>Pseudomonadati</taxon>
        <taxon>Bacteroidota</taxon>
        <taxon>Flavobacteriia</taxon>
        <taxon>Flavobacteriales</taxon>
        <taxon>Flavobacteriaceae</taxon>
        <taxon>Flavobacterium</taxon>
    </lineage>
</organism>
<comment type="caution">
    <text evidence="2">The sequence shown here is derived from an EMBL/GenBank/DDBJ whole genome shotgun (WGS) entry which is preliminary data.</text>
</comment>
<feature type="transmembrane region" description="Helical" evidence="1">
    <location>
        <begin position="74"/>
        <end position="94"/>
    </location>
</feature>
<dbReference type="eggNOG" id="ENOG5032S11">
    <property type="taxonomic scope" value="Bacteria"/>
</dbReference>
<name>A0A095SVB8_9FLAO</name>
<evidence type="ECO:0000256" key="1">
    <source>
        <dbReference type="SAM" id="Phobius"/>
    </source>
</evidence>
<keyword evidence="1" id="KW-0472">Membrane</keyword>
<dbReference type="EMBL" id="JRHH01000003">
    <property type="protein sequence ID" value="KGD68339.1"/>
    <property type="molecule type" value="Genomic_DNA"/>
</dbReference>
<keyword evidence="1" id="KW-0812">Transmembrane</keyword>
<sequence length="100" mass="11230">MILQSDVLTNATNKQRNLFIGIAFDLIGMLTYLIPIFGEVGDVIWAPIAGFMLSYLYKGSIGKVSGVLGFLEEILPFSDFIPTFTLTWIYTYVIKNQNNN</sequence>
<evidence type="ECO:0000313" key="3">
    <source>
        <dbReference type="Proteomes" id="UP000029554"/>
    </source>
</evidence>
<gene>
    <name evidence="2" type="ORF">LG45_08610</name>
</gene>
<dbReference type="STRING" id="1453498.LG45_08610"/>
<evidence type="ECO:0000313" key="2">
    <source>
        <dbReference type="EMBL" id="KGD68339.1"/>
    </source>
</evidence>
<proteinExistence type="predicted"/>
<dbReference type="AlphaFoldDB" id="A0A095SVB8"/>